<dbReference type="InterPro" id="IPR013783">
    <property type="entry name" value="Ig-like_fold"/>
</dbReference>
<accession>A0A1F5WR42</accession>
<gene>
    <name evidence="3" type="ORF">A3F23_02630</name>
</gene>
<keyword evidence="2" id="KW-0732">Signal</keyword>
<sequence>MIKFAAVIFVSLFVITANAEAVGLSVSPSELRASGTFYKPASAKFTVKNSSDGVALFEVYPDDFGDAIKISPESFILEAGEKREIEASANFKKLGKYWTDISIVAKPVANSAFKTAGGLKIPFYIDVKEEKSSQLGLLISSVSKETLIVLSIIFAFAILIFCLKYGFRKFKKAKS</sequence>
<dbReference type="EMBL" id="MFHT01000004">
    <property type="protein sequence ID" value="OGF78074.1"/>
    <property type="molecule type" value="Genomic_DNA"/>
</dbReference>
<evidence type="ECO:0000313" key="3">
    <source>
        <dbReference type="EMBL" id="OGF78074.1"/>
    </source>
</evidence>
<name>A0A1F5WR42_9BACT</name>
<proteinExistence type="predicted"/>
<comment type="caution">
    <text evidence="3">The sequence shown here is derived from an EMBL/GenBank/DDBJ whole genome shotgun (WGS) entry which is preliminary data.</text>
</comment>
<evidence type="ECO:0000313" key="4">
    <source>
        <dbReference type="Proteomes" id="UP000177723"/>
    </source>
</evidence>
<organism evidence="3 4">
    <name type="scientific">Candidatus Giovannonibacteria bacterium RIFCSPHIGHO2_12_FULL_43_15</name>
    <dbReference type="NCBI Taxonomy" id="1798341"/>
    <lineage>
        <taxon>Bacteria</taxon>
        <taxon>Candidatus Giovannoniibacteriota</taxon>
    </lineage>
</organism>
<keyword evidence="1" id="KW-0812">Transmembrane</keyword>
<dbReference type="AlphaFoldDB" id="A0A1F5WR42"/>
<dbReference type="Proteomes" id="UP000177723">
    <property type="component" value="Unassembled WGS sequence"/>
</dbReference>
<dbReference type="Gene3D" id="2.60.40.10">
    <property type="entry name" value="Immunoglobulins"/>
    <property type="match status" value="1"/>
</dbReference>
<feature type="transmembrane region" description="Helical" evidence="1">
    <location>
        <begin position="147"/>
        <end position="167"/>
    </location>
</feature>
<evidence type="ECO:0000256" key="1">
    <source>
        <dbReference type="SAM" id="Phobius"/>
    </source>
</evidence>
<protein>
    <recommendedName>
        <fullName evidence="5">MSP domain-containing protein</fullName>
    </recommendedName>
</protein>
<evidence type="ECO:0008006" key="5">
    <source>
        <dbReference type="Google" id="ProtNLM"/>
    </source>
</evidence>
<feature type="signal peptide" evidence="2">
    <location>
        <begin position="1"/>
        <end position="19"/>
    </location>
</feature>
<reference evidence="3 4" key="1">
    <citation type="journal article" date="2016" name="Nat. Commun.">
        <title>Thousands of microbial genomes shed light on interconnected biogeochemical processes in an aquifer system.</title>
        <authorList>
            <person name="Anantharaman K."/>
            <person name="Brown C.T."/>
            <person name="Hug L.A."/>
            <person name="Sharon I."/>
            <person name="Castelle C.J."/>
            <person name="Probst A.J."/>
            <person name="Thomas B.C."/>
            <person name="Singh A."/>
            <person name="Wilkins M.J."/>
            <person name="Karaoz U."/>
            <person name="Brodie E.L."/>
            <person name="Williams K.H."/>
            <person name="Hubbard S.S."/>
            <person name="Banfield J.F."/>
        </authorList>
    </citation>
    <scope>NUCLEOTIDE SEQUENCE [LARGE SCALE GENOMIC DNA]</scope>
</reference>
<keyword evidence="1" id="KW-1133">Transmembrane helix</keyword>
<evidence type="ECO:0000256" key="2">
    <source>
        <dbReference type="SAM" id="SignalP"/>
    </source>
</evidence>
<feature type="chain" id="PRO_5009522216" description="MSP domain-containing protein" evidence="2">
    <location>
        <begin position="20"/>
        <end position="175"/>
    </location>
</feature>
<keyword evidence="1" id="KW-0472">Membrane</keyword>